<dbReference type="AlphaFoldDB" id="A0A4P6HK76"/>
<comment type="caution">
    <text evidence="2">Lacks conserved residue(s) required for the propagation of feature annotation.</text>
</comment>
<dbReference type="InterPro" id="IPR036676">
    <property type="entry name" value="PurM-like_C_sf"/>
</dbReference>
<dbReference type="GO" id="GO:0000287">
    <property type="term" value="F:magnesium ion binding"/>
    <property type="evidence" value="ECO:0007669"/>
    <property type="project" value="UniProtKB-UniRule"/>
</dbReference>
<evidence type="ECO:0000259" key="4">
    <source>
        <dbReference type="Pfam" id="PF02769"/>
    </source>
</evidence>
<proteinExistence type="inferred from homology"/>
<dbReference type="Proteomes" id="UP000293296">
    <property type="component" value="Chromosome"/>
</dbReference>
<feature type="binding site" evidence="2">
    <location>
        <position position="316"/>
    </location>
    <ligand>
        <name>substrate</name>
    </ligand>
</feature>
<dbReference type="SUPFAM" id="SSF56042">
    <property type="entry name" value="PurM C-terminal domain-like"/>
    <property type="match status" value="1"/>
</dbReference>
<keyword evidence="1 2" id="KW-0784">Thiamine biosynthesis</keyword>
<feature type="binding site" evidence="2">
    <location>
        <begin position="123"/>
        <end position="124"/>
    </location>
    <ligand>
        <name>ATP</name>
        <dbReference type="ChEBI" id="CHEBI:30616"/>
    </ligand>
</feature>
<evidence type="ECO:0000259" key="3">
    <source>
        <dbReference type="Pfam" id="PF00586"/>
    </source>
</evidence>
<dbReference type="InterPro" id="IPR006283">
    <property type="entry name" value="ThiL-like"/>
</dbReference>
<keyword evidence="2" id="KW-0067">ATP-binding</keyword>
<dbReference type="KEGG" id="dcb:C3Y92_08730"/>
<feature type="binding site" evidence="2">
    <location>
        <position position="150"/>
    </location>
    <ligand>
        <name>ATP</name>
        <dbReference type="ChEBI" id="CHEBI:30616"/>
    </ligand>
</feature>
<evidence type="ECO:0000256" key="1">
    <source>
        <dbReference type="ARBA" id="ARBA00022977"/>
    </source>
</evidence>
<dbReference type="PANTHER" id="PTHR30270:SF0">
    <property type="entry name" value="THIAMINE-MONOPHOSPHATE KINASE"/>
    <property type="match status" value="1"/>
</dbReference>
<name>A0A4P6HK76_9BACT</name>
<dbReference type="EC" id="2.7.4.16" evidence="2"/>
<dbReference type="GO" id="GO:0005524">
    <property type="term" value="F:ATP binding"/>
    <property type="evidence" value="ECO:0007669"/>
    <property type="project" value="UniProtKB-UniRule"/>
</dbReference>
<reference evidence="5 6" key="1">
    <citation type="submission" date="2018-02" db="EMBL/GenBank/DDBJ databases">
        <title>Genome sequence of Desulfovibrio carbinolicus DSM 3852.</title>
        <authorList>
            <person name="Wilbanks E."/>
            <person name="Skennerton C.T."/>
            <person name="Orphan V.J."/>
        </authorList>
    </citation>
    <scope>NUCLEOTIDE SEQUENCE [LARGE SCALE GENOMIC DNA]</scope>
    <source>
        <strain evidence="5 6">DSM 3852</strain>
    </source>
</reference>
<dbReference type="NCBIfam" id="TIGR01379">
    <property type="entry name" value="thiL"/>
    <property type="match status" value="1"/>
</dbReference>
<feature type="binding site" evidence="2">
    <location>
        <position position="46"/>
    </location>
    <ligand>
        <name>Mg(2+)</name>
        <dbReference type="ChEBI" id="CHEBI:18420"/>
        <label>1</label>
    </ligand>
</feature>
<feature type="binding site" evidence="2">
    <location>
        <position position="32"/>
    </location>
    <ligand>
        <name>Mg(2+)</name>
        <dbReference type="ChEBI" id="CHEBI:18420"/>
        <label>4</label>
    </ligand>
</feature>
<feature type="binding site" evidence="2">
    <location>
        <position position="217"/>
    </location>
    <ligand>
        <name>Mg(2+)</name>
        <dbReference type="ChEBI" id="CHEBI:18420"/>
        <label>3</label>
    </ligand>
</feature>
<dbReference type="CDD" id="cd02194">
    <property type="entry name" value="ThiL"/>
    <property type="match status" value="1"/>
</dbReference>
<keyword evidence="6" id="KW-1185">Reference proteome</keyword>
<dbReference type="GO" id="GO:0009229">
    <property type="term" value="P:thiamine diphosphate biosynthetic process"/>
    <property type="evidence" value="ECO:0007669"/>
    <property type="project" value="UniProtKB-UniRule"/>
</dbReference>
<evidence type="ECO:0000313" key="6">
    <source>
        <dbReference type="Proteomes" id="UP000293296"/>
    </source>
</evidence>
<evidence type="ECO:0000313" key="5">
    <source>
        <dbReference type="EMBL" id="QAZ67305.1"/>
    </source>
</evidence>
<feature type="binding site" evidence="2">
    <location>
        <position position="47"/>
    </location>
    <ligand>
        <name>Mg(2+)</name>
        <dbReference type="ChEBI" id="CHEBI:18420"/>
        <label>1</label>
    </ligand>
</feature>
<feature type="binding site" evidence="2">
    <location>
        <position position="219"/>
    </location>
    <ligand>
        <name>ATP</name>
        <dbReference type="ChEBI" id="CHEBI:30616"/>
    </ligand>
</feature>
<dbReference type="InterPro" id="IPR010918">
    <property type="entry name" value="PurM-like_C_dom"/>
</dbReference>
<comment type="catalytic activity">
    <reaction evidence="2">
        <text>thiamine phosphate + ATP = thiamine diphosphate + ADP</text>
        <dbReference type="Rhea" id="RHEA:15913"/>
        <dbReference type="ChEBI" id="CHEBI:30616"/>
        <dbReference type="ChEBI" id="CHEBI:37575"/>
        <dbReference type="ChEBI" id="CHEBI:58937"/>
        <dbReference type="ChEBI" id="CHEBI:456216"/>
        <dbReference type="EC" id="2.7.4.16"/>
    </reaction>
</comment>
<feature type="binding site" evidence="2">
    <location>
        <position position="54"/>
    </location>
    <ligand>
        <name>substrate</name>
    </ligand>
</feature>
<dbReference type="GO" id="GO:0009030">
    <property type="term" value="F:thiamine-phosphate kinase activity"/>
    <property type="evidence" value="ECO:0007669"/>
    <property type="project" value="UniProtKB-UniRule"/>
</dbReference>
<accession>A0A4P6HK76</accession>
<comment type="pathway">
    <text evidence="2">Cofactor biosynthesis; thiamine diphosphate biosynthesis; thiamine diphosphate from thiamine phosphate: step 1/1.</text>
</comment>
<protein>
    <recommendedName>
        <fullName evidence="2">Thiamine-monophosphate kinase</fullName>
        <shortName evidence="2">TMP kinase</shortName>
        <shortName evidence="2">Thiamine-phosphate kinase</shortName>
        <ecNumber evidence="2">2.7.4.16</ecNumber>
    </recommendedName>
</protein>
<dbReference type="InterPro" id="IPR036921">
    <property type="entry name" value="PurM-like_N_sf"/>
</dbReference>
<dbReference type="InterPro" id="IPR016188">
    <property type="entry name" value="PurM-like_N"/>
</dbReference>
<dbReference type="HAMAP" id="MF_02128">
    <property type="entry name" value="TMP_kinase"/>
    <property type="match status" value="1"/>
</dbReference>
<feature type="domain" description="PurM-like C-terminal" evidence="4">
    <location>
        <begin position="155"/>
        <end position="305"/>
    </location>
</feature>
<dbReference type="RefSeq" id="WP_129351771.1">
    <property type="nucleotide sequence ID" value="NZ_CP026538.1"/>
</dbReference>
<feature type="binding site" evidence="2">
    <location>
        <position position="220"/>
    </location>
    <ligand>
        <name>Mg(2+)</name>
        <dbReference type="ChEBI" id="CHEBI:18420"/>
        <label>5</label>
    </ligand>
</feature>
<keyword evidence="2" id="KW-0547">Nucleotide-binding</keyword>
<keyword evidence="2" id="KW-0460">Magnesium</keyword>
<feature type="binding site" evidence="2">
    <location>
        <position position="45"/>
    </location>
    <ligand>
        <name>Mg(2+)</name>
        <dbReference type="ChEBI" id="CHEBI:18420"/>
        <label>4</label>
    </ligand>
</feature>
<comment type="miscellaneous">
    <text evidence="2">Reaction mechanism of ThiL seems to utilize a direct, inline transfer of the gamma-phosphate of ATP to TMP rather than a phosphorylated enzyme intermediate.</text>
</comment>
<feature type="binding site" evidence="2">
    <location>
        <position position="76"/>
    </location>
    <ligand>
        <name>Mg(2+)</name>
        <dbReference type="ChEBI" id="CHEBI:18420"/>
        <label>4</label>
    </ligand>
</feature>
<dbReference type="PIRSF" id="PIRSF005303">
    <property type="entry name" value="Thiam_monoph_kin"/>
    <property type="match status" value="1"/>
</dbReference>
<dbReference type="UniPathway" id="UPA00060">
    <property type="reaction ID" value="UER00142"/>
</dbReference>
<dbReference type="Pfam" id="PF00586">
    <property type="entry name" value="AIRS"/>
    <property type="match status" value="1"/>
</dbReference>
<dbReference type="EMBL" id="CP026538">
    <property type="protein sequence ID" value="QAZ67305.1"/>
    <property type="molecule type" value="Genomic_DNA"/>
</dbReference>
<feature type="binding site" evidence="2">
    <location>
        <position position="76"/>
    </location>
    <ligand>
        <name>Mg(2+)</name>
        <dbReference type="ChEBI" id="CHEBI:18420"/>
        <label>3</label>
    </ligand>
</feature>
<feature type="domain" description="PurM-like N-terminal" evidence="3">
    <location>
        <begin position="30"/>
        <end position="139"/>
    </location>
</feature>
<keyword evidence="2 5" id="KW-0418">Kinase</keyword>
<dbReference type="Gene3D" id="3.30.1330.10">
    <property type="entry name" value="PurM-like, N-terminal domain"/>
    <property type="match status" value="1"/>
</dbReference>
<feature type="binding site" evidence="2">
    <location>
        <position position="47"/>
    </location>
    <ligand>
        <name>Mg(2+)</name>
        <dbReference type="ChEBI" id="CHEBI:18420"/>
        <label>2</label>
    </ligand>
</feature>
<feature type="binding site" evidence="2">
    <location>
        <position position="124"/>
    </location>
    <ligand>
        <name>Mg(2+)</name>
        <dbReference type="ChEBI" id="CHEBI:18420"/>
        <label>1</label>
    </ligand>
</feature>
<sequence>MPRIASEDDFLALMDAHFPRQAAGVELPRGDDAAVVAVPPRLCVTSDLFVEDVHFRRSYFTPAEVGAKSLAVNLSDVAAMGATPTGFVLGIVCPDDADRNYWDAFLAGMAALAASHDVPLVGGDLSRGDKIAVSVTVWGAPGASGRFLTRATGNPGDILVAVGELGLARVGLAVLEKHGRAALADWPAATAAHLAPVPRLAEGLALAGQPGVTSCMDVSDGLARDLPRLLPDGCGADLFFPPGGLHPEVTAHAAGHGRPPEKVAFFGGEDYALLATVAPPALAALRAAVPAARPIGAIAAKPGYTLNGSPINERGFDHFG</sequence>
<comment type="function">
    <text evidence="2">Catalyzes the ATP-dependent phosphorylation of thiamine-monophosphate (TMP) to form thiamine-pyrophosphate (TPP), the active form of vitamin B1.</text>
</comment>
<evidence type="ECO:0000256" key="2">
    <source>
        <dbReference type="HAMAP-Rule" id="MF_02128"/>
    </source>
</evidence>
<dbReference type="GO" id="GO:0009228">
    <property type="term" value="P:thiamine biosynthetic process"/>
    <property type="evidence" value="ECO:0007669"/>
    <property type="project" value="UniProtKB-KW"/>
</dbReference>
<keyword evidence="2" id="KW-0808">Transferase</keyword>
<dbReference type="PANTHER" id="PTHR30270">
    <property type="entry name" value="THIAMINE-MONOPHOSPHATE KINASE"/>
    <property type="match status" value="1"/>
</dbReference>
<keyword evidence="2" id="KW-0479">Metal-binding</keyword>
<feature type="binding site" evidence="2">
    <location>
        <position position="76"/>
    </location>
    <ligand>
        <name>Mg(2+)</name>
        <dbReference type="ChEBI" id="CHEBI:18420"/>
        <label>2</label>
    </ligand>
</feature>
<dbReference type="SUPFAM" id="SSF55326">
    <property type="entry name" value="PurM N-terminal domain-like"/>
    <property type="match status" value="1"/>
</dbReference>
<dbReference type="OrthoDB" id="9802811at2"/>
<dbReference type="Pfam" id="PF02769">
    <property type="entry name" value="AIRS_C"/>
    <property type="match status" value="1"/>
</dbReference>
<comment type="similarity">
    <text evidence="2">Belongs to the thiamine-monophosphate kinase family.</text>
</comment>
<feature type="binding site" evidence="2">
    <location>
        <position position="32"/>
    </location>
    <ligand>
        <name>Mg(2+)</name>
        <dbReference type="ChEBI" id="CHEBI:18420"/>
        <label>3</label>
    </ligand>
</feature>
<dbReference type="Gene3D" id="3.90.650.10">
    <property type="entry name" value="PurM-like C-terminal domain"/>
    <property type="match status" value="1"/>
</dbReference>
<organism evidence="5 6">
    <name type="scientific">Solidesulfovibrio carbinolicus</name>
    <dbReference type="NCBI Taxonomy" id="296842"/>
    <lineage>
        <taxon>Bacteria</taxon>
        <taxon>Pseudomonadati</taxon>
        <taxon>Thermodesulfobacteriota</taxon>
        <taxon>Desulfovibrionia</taxon>
        <taxon>Desulfovibrionales</taxon>
        <taxon>Desulfovibrionaceae</taxon>
        <taxon>Solidesulfovibrio</taxon>
    </lineage>
</organism>
<feature type="binding site" evidence="2">
    <location>
        <position position="269"/>
    </location>
    <ligand>
        <name>substrate</name>
    </ligand>
</feature>
<gene>
    <name evidence="2 5" type="primary">thiL</name>
    <name evidence="5" type="ORF">C3Y92_08730</name>
</gene>